<name>X0TUA2_9ZZZZ</name>
<sequence>RSIPFILAEHKNVLLVIGGRGFLEDRLKELVTSLEIQDYVMFAGFIPDPKLSLFYQAVDLFVLPTLALEGFGFPPLEAMACGTPALVTPIGASPEIMKKFDPQMITKGTDPQEIADSINAFIPDRNRAALSSSRCRNFIINNYSWDKAVSQLEKEYIALCGGREE</sequence>
<dbReference type="CDD" id="cd03801">
    <property type="entry name" value="GT4_PimA-like"/>
    <property type="match status" value="1"/>
</dbReference>
<dbReference type="SUPFAM" id="SSF53756">
    <property type="entry name" value="UDP-Glycosyltransferase/glycogen phosphorylase"/>
    <property type="match status" value="1"/>
</dbReference>
<evidence type="ECO:0000256" key="1">
    <source>
        <dbReference type="ARBA" id="ARBA00022679"/>
    </source>
</evidence>
<dbReference type="EMBL" id="BARS01002008">
    <property type="protein sequence ID" value="GAF79700.1"/>
    <property type="molecule type" value="Genomic_DNA"/>
</dbReference>
<dbReference type="AlphaFoldDB" id="X0TUA2"/>
<dbReference type="InterPro" id="IPR001296">
    <property type="entry name" value="Glyco_trans_1"/>
</dbReference>
<dbReference type="GO" id="GO:0016757">
    <property type="term" value="F:glycosyltransferase activity"/>
    <property type="evidence" value="ECO:0007669"/>
    <property type="project" value="InterPro"/>
</dbReference>
<dbReference type="Gene3D" id="3.40.50.2000">
    <property type="entry name" value="Glycogen Phosphorylase B"/>
    <property type="match status" value="2"/>
</dbReference>
<accession>X0TUA2</accession>
<proteinExistence type="predicted"/>
<dbReference type="Pfam" id="PF00534">
    <property type="entry name" value="Glycos_transf_1"/>
    <property type="match status" value="1"/>
</dbReference>
<comment type="caution">
    <text evidence="3">The sequence shown here is derived from an EMBL/GenBank/DDBJ whole genome shotgun (WGS) entry which is preliminary data.</text>
</comment>
<dbReference type="PANTHER" id="PTHR46401:SF2">
    <property type="entry name" value="GLYCOSYLTRANSFERASE WBBK-RELATED"/>
    <property type="match status" value="1"/>
</dbReference>
<gene>
    <name evidence="3" type="ORF">S01H1_03729</name>
</gene>
<dbReference type="PANTHER" id="PTHR46401">
    <property type="entry name" value="GLYCOSYLTRANSFERASE WBBK-RELATED"/>
    <property type="match status" value="1"/>
</dbReference>
<protein>
    <recommendedName>
        <fullName evidence="2">Glycosyl transferase family 1 domain-containing protein</fullName>
    </recommendedName>
</protein>
<keyword evidence="1" id="KW-0808">Transferase</keyword>
<reference evidence="3" key="1">
    <citation type="journal article" date="2014" name="Front. Microbiol.">
        <title>High frequency of phylogenetically diverse reductive dehalogenase-homologous genes in deep subseafloor sedimentary metagenomes.</title>
        <authorList>
            <person name="Kawai M."/>
            <person name="Futagami T."/>
            <person name="Toyoda A."/>
            <person name="Takaki Y."/>
            <person name="Nishi S."/>
            <person name="Hori S."/>
            <person name="Arai W."/>
            <person name="Tsubouchi T."/>
            <person name="Morono Y."/>
            <person name="Uchiyama I."/>
            <person name="Ito T."/>
            <person name="Fujiyama A."/>
            <person name="Inagaki F."/>
            <person name="Takami H."/>
        </authorList>
    </citation>
    <scope>NUCLEOTIDE SEQUENCE</scope>
    <source>
        <strain evidence="3">Expedition CK06-06</strain>
    </source>
</reference>
<feature type="non-terminal residue" evidence="3">
    <location>
        <position position="1"/>
    </location>
</feature>
<feature type="domain" description="Glycosyl transferase family 1" evidence="2">
    <location>
        <begin position="9"/>
        <end position="128"/>
    </location>
</feature>
<organism evidence="3">
    <name type="scientific">marine sediment metagenome</name>
    <dbReference type="NCBI Taxonomy" id="412755"/>
    <lineage>
        <taxon>unclassified sequences</taxon>
        <taxon>metagenomes</taxon>
        <taxon>ecological metagenomes</taxon>
    </lineage>
</organism>
<evidence type="ECO:0000259" key="2">
    <source>
        <dbReference type="Pfam" id="PF00534"/>
    </source>
</evidence>
<evidence type="ECO:0000313" key="3">
    <source>
        <dbReference type="EMBL" id="GAF79700.1"/>
    </source>
</evidence>